<evidence type="ECO:0000313" key="7">
    <source>
        <dbReference type="Proteomes" id="UP001211065"/>
    </source>
</evidence>
<keyword evidence="7" id="KW-1185">Reference proteome</keyword>
<sequence length="296" mass="33996">MNNRRRSGGGTVYHDEGNSNFCVMMPRLEFTRRKNAVMVSNSLNRLGLDTQVNDRHDITLANKKISGSAFKVIKERAYHHGTMLIDSDLKQISGLLTGKDNIIGRGVGSVKSEVTRLSDYSKTITHDLFSKSLMKEFIKTYQREDSKLILDTDNDGEFNLLEFSNSNDIFVKELTMKDFNSSKELNSIYNELSSFDWIIGQTPDFIETSEKFDFYWGQLQFNLVVKEGLIFDFDFKGFEVDPYVQGIEILEICEILKGVRYSTSEVQRKIFDSGLEISQEMKEFVNALANMINFDH</sequence>
<evidence type="ECO:0000313" key="6">
    <source>
        <dbReference type="EMBL" id="KAJ3220644.1"/>
    </source>
</evidence>
<comment type="function">
    <text evidence="1">Catalyzes both the ATP-dependent activation of exogenously supplied lipoate to lipoyl-AMP and the transfer of the activated lipoyl onto the lipoyl domains of lipoate-dependent enzymes.</text>
</comment>
<protein>
    <recommendedName>
        <fullName evidence="4">Putative lipoate-protein ligase A</fullName>
    </recommendedName>
</protein>
<dbReference type="Proteomes" id="UP001211065">
    <property type="component" value="Unassembled WGS sequence"/>
</dbReference>
<dbReference type="PANTHER" id="PTHR12561:SF3">
    <property type="entry name" value="LIPOYLTRANSFERASE 1, MITOCHONDRIAL"/>
    <property type="match status" value="1"/>
</dbReference>
<dbReference type="AlphaFoldDB" id="A0AAD5U2Q8"/>
<evidence type="ECO:0000256" key="3">
    <source>
        <dbReference type="ARBA" id="ARBA00008242"/>
    </source>
</evidence>
<feature type="domain" description="BPL/LPL catalytic" evidence="5">
    <location>
        <begin position="1"/>
        <end position="145"/>
    </location>
</feature>
<dbReference type="SUPFAM" id="SSF55681">
    <property type="entry name" value="Class II aaRS and biotin synthetases"/>
    <property type="match status" value="1"/>
</dbReference>
<reference evidence="6" key="1">
    <citation type="submission" date="2020-05" db="EMBL/GenBank/DDBJ databases">
        <title>Phylogenomic resolution of chytrid fungi.</title>
        <authorList>
            <person name="Stajich J.E."/>
            <person name="Amses K."/>
            <person name="Simmons R."/>
            <person name="Seto K."/>
            <person name="Myers J."/>
            <person name="Bonds A."/>
            <person name="Quandt C.A."/>
            <person name="Barry K."/>
            <person name="Liu P."/>
            <person name="Grigoriev I."/>
            <person name="Longcore J.E."/>
            <person name="James T.Y."/>
        </authorList>
    </citation>
    <scope>NUCLEOTIDE SEQUENCE</scope>
    <source>
        <strain evidence="6">JEL0476</strain>
    </source>
</reference>
<dbReference type="GO" id="GO:0005739">
    <property type="term" value="C:mitochondrion"/>
    <property type="evidence" value="ECO:0007669"/>
    <property type="project" value="TreeGrafter"/>
</dbReference>
<dbReference type="PANTHER" id="PTHR12561">
    <property type="entry name" value="LIPOATE-PROTEIN LIGASE"/>
    <property type="match status" value="1"/>
</dbReference>
<comment type="caution">
    <text evidence="6">The sequence shown here is derived from an EMBL/GenBank/DDBJ whole genome shotgun (WGS) entry which is preliminary data.</text>
</comment>
<keyword evidence="6" id="KW-0436">Ligase</keyword>
<dbReference type="GO" id="GO:0016874">
    <property type="term" value="F:ligase activity"/>
    <property type="evidence" value="ECO:0007669"/>
    <property type="project" value="UniProtKB-KW"/>
</dbReference>
<organism evidence="6 7">
    <name type="scientific">Clydaea vesicula</name>
    <dbReference type="NCBI Taxonomy" id="447962"/>
    <lineage>
        <taxon>Eukaryota</taxon>
        <taxon>Fungi</taxon>
        <taxon>Fungi incertae sedis</taxon>
        <taxon>Chytridiomycota</taxon>
        <taxon>Chytridiomycota incertae sedis</taxon>
        <taxon>Chytridiomycetes</taxon>
        <taxon>Lobulomycetales</taxon>
        <taxon>Lobulomycetaceae</taxon>
        <taxon>Clydaea</taxon>
    </lineage>
</organism>
<evidence type="ECO:0000256" key="4">
    <source>
        <dbReference type="ARBA" id="ARBA00015925"/>
    </source>
</evidence>
<comment type="pathway">
    <text evidence="2">Protein modification; protein lipoylation via exogenous pathway; protein N(6)-(lipoyl)lysine from lipoate: step 2/2.</text>
</comment>
<dbReference type="InterPro" id="IPR004562">
    <property type="entry name" value="LipoylTrfase_LipoateP_Ligase"/>
</dbReference>
<dbReference type="EMBL" id="JADGJW010000284">
    <property type="protein sequence ID" value="KAJ3220644.1"/>
    <property type="molecule type" value="Genomic_DNA"/>
</dbReference>
<dbReference type="InterPro" id="IPR045864">
    <property type="entry name" value="aa-tRNA-synth_II/BPL/LPL"/>
</dbReference>
<name>A0AAD5U2Q8_9FUNG</name>
<evidence type="ECO:0000256" key="1">
    <source>
        <dbReference type="ARBA" id="ARBA00003253"/>
    </source>
</evidence>
<comment type="similarity">
    <text evidence="3">Belongs to the LplA family.</text>
</comment>
<evidence type="ECO:0000256" key="2">
    <source>
        <dbReference type="ARBA" id="ARBA00005085"/>
    </source>
</evidence>
<dbReference type="GO" id="GO:0017118">
    <property type="term" value="F:lipoyltransferase activity"/>
    <property type="evidence" value="ECO:0007669"/>
    <property type="project" value="TreeGrafter"/>
</dbReference>
<dbReference type="InterPro" id="IPR004143">
    <property type="entry name" value="BPL_LPL_catalytic"/>
</dbReference>
<dbReference type="GO" id="GO:0009249">
    <property type="term" value="P:protein lipoylation"/>
    <property type="evidence" value="ECO:0007669"/>
    <property type="project" value="InterPro"/>
</dbReference>
<gene>
    <name evidence="6" type="primary">AIM22</name>
    <name evidence="6" type="ORF">HK099_004124</name>
</gene>
<evidence type="ECO:0000259" key="5">
    <source>
        <dbReference type="PROSITE" id="PS51733"/>
    </source>
</evidence>
<dbReference type="PROSITE" id="PS51733">
    <property type="entry name" value="BPL_LPL_CATALYTIC"/>
    <property type="match status" value="1"/>
</dbReference>
<dbReference type="Gene3D" id="3.30.930.10">
    <property type="entry name" value="Bira Bifunctional Protein, Domain 2"/>
    <property type="match status" value="1"/>
</dbReference>
<dbReference type="Pfam" id="PF21948">
    <property type="entry name" value="LplA-B_cat"/>
    <property type="match status" value="1"/>
</dbReference>
<accession>A0AAD5U2Q8</accession>
<proteinExistence type="inferred from homology"/>